<gene>
    <name evidence="1" type="ORF">LSJ_3026</name>
</gene>
<reference evidence="1 2" key="1">
    <citation type="journal article" date="2014" name="BMC Genomics">
        <title>Unusual genome complexity in Lactobacillus salivarius JCM1046.</title>
        <authorList>
            <person name="Raftis E.J."/>
            <person name="Forde B.M."/>
            <person name="Claesson M.J."/>
            <person name="O'Toole P.W."/>
        </authorList>
    </citation>
    <scope>NUCLEOTIDE SEQUENCE [LARGE SCALE GENOMIC DNA]</scope>
    <source>
        <strain evidence="1 2">JCM1046</strain>
        <plasmid evidence="1 2">pMP1046B</plasmid>
    </source>
</reference>
<organism evidence="1 2">
    <name type="scientific">Ligilactobacillus salivarius</name>
    <dbReference type="NCBI Taxonomy" id="1624"/>
    <lineage>
        <taxon>Bacteria</taxon>
        <taxon>Bacillati</taxon>
        <taxon>Bacillota</taxon>
        <taxon>Bacilli</taxon>
        <taxon>Lactobacillales</taxon>
        <taxon>Lactobacillaceae</taxon>
        <taxon>Ligilactobacillus</taxon>
    </lineage>
</organism>
<dbReference type="AlphaFoldDB" id="A0A089QL17"/>
<keyword evidence="1" id="KW-0614">Plasmid</keyword>
<accession>A0A089QL17</accession>
<dbReference type="EMBL" id="CP007648">
    <property type="protein sequence ID" value="AIR11646.1"/>
    <property type="molecule type" value="Genomic_DNA"/>
</dbReference>
<dbReference type="RefSeq" id="WP_044005792.1">
    <property type="nucleotide sequence ID" value="NZ_CP007648.1"/>
</dbReference>
<proteinExistence type="predicted"/>
<dbReference type="Proteomes" id="UP000029488">
    <property type="component" value="Plasmid pMP1046B"/>
</dbReference>
<name>A0A089QL17_9LACO</name>
<geneLocation type="plasmid" evidence="1 2">
    <name>pMP1046B</name>
</geneLocation>
<sequence>MEKEKILVEVKQFERELQMQNKVLAALNTVDDVKLVVIENELLDMFKKKLNMKLKSWGASEGMAENYLNVSWDRKVMVMSLDREKVKVRLGLKGIKRFKFDNYTLDETLELIRGEIYRQGIEDNPKAIVFKKNLVGGTVPTPEAMKRRYDLSWNDILDRIGLKQKSSKKTNEQVLAELKAEIIRVGMKPPYSRSEYEKKRNPEISPVPSTVMVRTGKSWKEIMKEIMN</sequence>
<protein>
    <submittedName>
        <fullName evidence="1">Uncharacterized protein</fullName>
    </submittedName>
</protein>
<evidence type="ECO:0000313" key="1">
    <source>
        <dbReference type="EMBL" id="AIR11646.1"/>
    </source>
</evidence>
<evidence type="ECO:0000313" key="2">
    <source>
        <dbReference type="Proteomes" id="UP000029488"/>
    </source>
</evidence>
<dbReference type="KEGG" id="lsj:LSJ_3026"/>